<dbReference type="Proteomes" id="UP000485058">
    <property type="component" value="Unassembled WGS sequence"/>
</dbReference>
<reference evidence="1 2" key="1">
    <citation type="submission" date="2020-02" db="EMBL/GenBank/DDBJ databases">
        <title>Draft genome sequence of Haematococcus lacustris strain NIES-144.</title>
        <authorList>
            <person name="Morimoto D."/>
            <person name="Nakagawa S."/>
            <person name="Yoshida T."/>
            <person name="Sawayama S."/>
        </authorList>
    </citation>
    <scope>NUCLEOTIDE SEQUENCE [LARGE SCALE GENOMIC DNA]</scope>
    <source>
        <strain evidence="1 2">NIES-144</strain>
    </source>
</reference>
<evidence type="ECO:0000313" key="2">
    <source>
        <dbReference type="Proteomes" id="UP000485058"/>
    </source>
</evidence>
<organism evidence="1 2">
    <name type="scientific">Haematococcus lacustris</name>
    <name type="common">Green alga</name>
    <name type="synonym">Haematococcus pluvialis</name>
    <dbReference type="NCBI Taxonomy" id="44745"/>
    <lineage>
        <taxon>Eukaryota</taxon>
        <taxon>Viridiplantae</taxon>
        <taxon>Chlorophyta</taxon>
        <taxon>core chlorophytes</taxon>
        <taxon>Chlorophyceae</taxon>
        <taxon>CS clade</taxon>
        <taxon>Chlamydomonadales</taxon>
        <taxon>Haematococcaceae</taxon>
        <taxon>Haematococcus</taxon>
    </lineage>
</organism>
<dbReference type="EMBL" id="BLLF01005184">
    <property type="protein sequence ID" value="GFH30848.1"/>
    <property type="molecule type" value="Genomic_DNA"/>
</dbReference>
<name>A0A6A0ADW9_HAELA</name>
<protein>
    <submittedName>
        <fullName evidence="1">Uncharacterized protein</fullName>
    </submittedName>
</protein>
<sequence length="74" mass="7944">VAPLEAIMEHCMGALHNVMLTDSKAKGRAVEAGVAWGLARVLAAKVEETHLLAVRGRMLISDLLRIPDMQALLA</sequence>
<comment type="caution">
    <text evidence="1">The sequence shown here is derived from an EMBL/GenBank/DDBJ whole genome shotgun (WGS) entry which is preliminary data.</text>
</comment>
<proteinExistence type="predicted"/>
<dbReference type="AlphaFoldDB" id="A0A6A0ADW9"/>
<evidence type="ECO:0000313" key="1">
    <source>
        <dbReference type="EMBL" id="GFH30848.1"/>
    </source>
</evidence>
<keyword evidence="2" id="KW-1185">Reference proteome</keyword>
<accession>A0A6A0ADW9</accession>
<gene>
    <name evidence="1" type="ORF">HaLaN_29776</name>
</gene>
<feature type="non-terminal residue" evidence="1">
    <location>
        <position position="1"/>
    </location>
</feature>